<evidence type="ECO:0000313" key="3">
    <source>
        <dbReference type="Proteomes" id="UP000800040"/>
    </source>
</evidence>
<evidence type="ECO:0000313" key="2">
    <source>
        <dbReference type="EMBL" id="KAF1836908.1"/>
    </source>
</evidence>
<protein>
    <recommendedName>
        <fullName evidence="1">Fungal-type protein kinase domain-containing protein</fullName>
    </recommendedName>
</protein>
<dbReference type="InterPro" id="IPR040976">
    <property type="entry name" value="Pkinase_fungal"/>
</dbReference>
<name>A0A6A5KIF2_9PLEO</name>
<gene>
    <name evidence="2" type="ORF">BDW02DRAFT_596073</name>
</gene>
<organism evidence="2 3">
    <name type="scientific">Decorospora gaudefroyi</name>
    <dbReference type="NCBI Taxonomy" id="184978"/>
    <lineage>
        <taxon>Eukaryota</taxon>
        <taxon>Fungi</taxon>
        <taxon>Dikarya</taxon>
        <taxon>Ascomycota</taxon>
        <taxon>Pezizomycotina</taxon>
        <taxon>Dothideomycetes</taxon>
        <taxon>Pleosporomycetidae</taxon>
        <taxon>Pleosporales</taxon>
        <taxon>Pleosporineae</taxon>
        <taxon>Pleosporaceae</taxon>
        <taxon>Decorospora</taxon>
    </lineage>
</organism>
<evidence type="ECO:0000259" key="1">
    <source>
        <dbReference type="Pfam" id="PF17667"/>
    </source>
</evidence>
<proteinExistence type="predicted"/>
<feature type="domain" description="Fungal-type protein kinase" evidence="1">
    <location>
        <begin position="4"/>
        <end position="58"/>
    </location>
</feature>
<dbReference type="OrthoDB" id="3694016at2759"/>
<dbReference type="PANTHER" id="PTHR38248">
    <property type="entry name" value="FUNK1 6"/>
    <property type="match status" value="1"/>
</dbReference>
<keyword evidence="3" id="KW-1185">Reference proteome</keyword>
<sequence length="103" mass="11669">MVEDDGFLIDLDLAVKIDRKNASGAPSKTGTKVFMVIGALYGEDHNFMHDRESFFWKLAEIKKGKVDEGDKFTEEVEKEFTAQCKPLILLGPKHGQFREKFCG</sequence>
<dbReference type="PANTHER" id="PTHR38248:SF2">
    <property type="entry name" value="FUNK1 11"/>
    <property type="match status" value="1"/>
</dbReference>
<reference evidence="2" key="1">
    <citation type="submission" date="2020-01" db="EMBL/GenBank/DDBJ databases">
        <authorList>
            <consortium name="DOE Joint Genome Institute"/>
            <person name="Haridas S."/>
            <person name="Albert R."/>
            <person name="Binder M."/>
            <person name="Bloem J."/>
            <person name="Labutti K."/>
            <person name="Salamov A."/>
            <person name="Andreopoulos B."/>
            <person name="Baker S.E."/>
            <person name="Barry K."/>
            <person name="Bills G."/>
            <person name="Bluhm B.H."/>
            <person name="Cannon C."/>
            <person name="Castanera R."/>
            <person name="Culley D.E."/>
            <person name="Daum C."/>
            <person name="Ezra D."/>
            <person name="Gonzalez J.B."/>
            <person name="Henrissat B."/>
            <person name="Kuo A."/>
            <person name="Liang C."/>
            <person name="Lipzen A."/>
            <person name="Lutzoni F."/>
            <person name="Magnuson J."/>
            <person name="Mondo S."/>
            <person name="Nolan M."/>
            <person name="Ohm R."/>
            <person name="Pangilinan J."/>
            <person name="Park H.-J."/>
            <person name="Ramirez L."/>
            <person name="Alfaro M."/>
            <person name="Sun H."/>
            <person name="Tritt A."/>
            <person name="Yoshinaga Y."/>
            <person name="Zwiers L.-H."/>
            <person name="Turgeon B.G."/>
            <person name="Goodwin S.B."/>
            <person name="Spatafora J.W."/>
            <person name="Crous P.W."/>
            <person name="Grigoriev I.V."/>
        </authorList>
    </citation>
    <scope>NUCLEOTIDE SEQUENCE</scope>
    <source>
        <strain evidence="2">P77</strain>
    </source>
</reference>
<dbReference type="AlphaFoldDB" id="A0A6A5KIF2"/>
<dbReference type="Proteomes" id="UP000800040">
    <property type="component" value="Unassembled WGS sequence"/>
</dbReference>
<accession>A0A6A5KIF2</accession>
<dbReference type="EMBL" id="ML975268">
    <property type="protein sequence ID" value="KAF1836908.1"/>
    <property type="molecule type" value="Genomic_DNA"/>
</dbReference>
<dbReference type="Pfam" id="PF17667">
    <property type="entry name" value="Pkinase_fungal"/>
    <property type="match status" value="1"/>
</dbReference>